<comment type="caution">
    <text evidence="2">The sequence shown here is derived from an EMBL/GenBank/DDBJ whole genome shotgun (WGS) entry which is preliminary data.</text>
</comment>
<dbReference type="EMBL" id="MAAO01000004">
    <property type="protein sequence ID" value="OUR98857.1"/>
    <property type="molecule type" value="Genomic_DNA"/>
</dbReference>
<dbReference type="GO" id="GO:0008171">
    <property type="term" value="F:O-methyltransferase activity"/>
    <property type="evidence" value="ECO:0007669"/>
    <property type="project" value="InterPro"/>
</dbReference>
<dbReference type="InterPro" id="IPR030807">
    <property type="entry name" value="Methyltran_NanM"/>
</dbReference>
<dbReference type="Proteomes" id="UP000196531">
    <property type="component" value="Unassembled WGS sequence"/>
</dbReference>
<gene>
    <name evidence="2" type="ORF">A9Q84_05440</name>
</gene>
<dbReference type="SUPFAM" id="SSF53335">
    <property type="entry name" value="S-adenosyl-L-methionine-dependent methyltransferases"/>
    <property type="match status" value="1"/>
</dbReference>
<dbReference type="InterPro" id="IPR029063">
    <property type="entry name" value="SAM-dependent_MTases_sf"/>
</dbReference>
<evidence type="ECO:0000259" key="1">
    <source>
        <dbReference type="Pfam" id="PF00891"/>
    </source>
</evidence>
<dbReference type="NCBIfam" id="TIGR04371">
    <property type="entry name" value="methyltran_NanM"/>
    <property type="match status" value="1"/>
</dbReference>
<sequence>MSNHSDMTWNNEEVKLLIHEAREGISTTGQYWEGYVSQVLNTIENDIKTNNGVGFDKFRQDPRLEGFIDNQQFPTYLKGYGLIKKILNFTRSILIKIPKISGLSRVLEVLNVYEDMVTQLYEDKVALGYNYLRSIDPTIESISDSCVGSPRFWNSSTGKSYTLDFLQKFLKTTVMDKSIDFKSVNTVVELGGGFGVQAEVMLKKYPHLNYIIVDLPSQLLVSQNYLKKVFKEKVITFGQIKENEFIDDSIFSKEGGNILMVPAAHVAKLKLKCDLFVAEYALMEMEHKIIENYLKSIGPLMSSASYVFIADRLKMHSGSIHKSNEEDMSIEILKEQFGKYGFEEKARSPYESMLVPSLQTSDIDLILEKNN</sequence>
<reference evidence="3" key="1">
    <citation type="journal article" date="2017" name="Proc. Natl. Acad. Sci. U.S.A.">
        <title>Simulation of Deepwater Horizon oil plume reveals substrate specialization within a complex community of hydrocarbon-degraders.</title>
        <authorList>
            <person name="Hu P."/>
            <person name="Dubinsky E.A."/>
            <person name="Probst A.J."/>
            <person name="Wang J."/>
            <person name="Sieber C.M.K."/>
            <person name="Tom L.M."/>
            <person name="Gardinali P."/>
            <person name="Banfield J.F."/>
            <person name="Atlas R.M."/>
            <person name="Andersen G.L."/>
        </authorList>
    </citation>
    <scope>NUCLEOTIDE SEQUENCE [LARGE SCALE GENOMIC DNA]</scope>
</reference>
<organism evidence="2 3">
    <name type="scientific">Halobacteriovorax marinus</name>
    <dbReference type="NCBI Taxonomy" id="97084"/>
    <lineage>
        <taxon>Bacteria</taxon>
        <taxon>Pseudomonadati</taxon>
        <taxon>Bdellovibrionota</taxon>
        <taxon>Bacteriovoracia</taxon>
        <taxon>Bacteriovoracales</taxon>
        <taxon>Halobacteriovoraceae</taxon>
        <taxon>Halobacteriovorax</taxon>
    </lineage>
</organism>
<evidence type="ECO:0000313" key="2">
    <source>
        <dbReference type="EMBL" id="OUR98857.1"/>
    </source>
</evidence>
<dbReference type="Gene3D" id="3.40.50.150">
    <property type="entry name" value="Vaccinia Virus protein VP39"/>
    <property type="match status" value="1"/>
</dbReference>
<dbReference type="Pfam" id="PF00891">
    <property type="entry name" value="Methyltransf_2"/>
    <property type="match status" value="1"/>
</dbReference>
<dbReference type="InterPro" id="IPR001077">
    <property type="entry name" value="COMT_C"/>
</dbReference>
<protein>
    <recommendedName>
        <fullName evidence="1">O-methyltransferase C-terminal domain-containing protein</fullName>
    </recommendedName>
</protein>
<evidence type="ECO:0000313" key="3">
    <source>
        <dbReference type="Proteomes" id="UP000196531"/>
    </source>
</evidence>
<accession>A0A1Y5FBC1</accession>
<dbReference type="AlphaFoldDB" id="A0A1Y5FBC1"/>
<proteinExistence type="predicted"/>
<feature type="domain" description="O-methyltransferase C-terminal" evidence="1">
    <location>
        <begin position="175"/>
        <end position="237"/>
    </location>
</feature>
<name>A0A1Y5FBC1_9BACT</name>